<feature type="compositionally biased region" description="Basic residues" evidence="7">
    <location>
        <begin position="748"/>
        <end position="760"/>
    </location>
</feature>
<dbReference type="InterPro" id="IPR023408">
    <property type="entry name" value="MscS_beta-dom_sf"/>
</dbReference>
<dbReference type="InterPro" id="IPR049142">
    <property type="entry name" value="MS_channel_1st"/>
</dbReference>
<dbReference type="InterPro" id="IPR011066">
    <property type="entry name" value="MscS_channel_C_sf"/>
</dbReference>
<dbReference type="SUPFAM" id="SSF82861">
    <property type="entry name" value="Mechanosensitive channel protein MscS (YggB), transmembrane region"/>
    <property type="match status" value="1"/>
</dbReference>
<dbReference type="InterPro" id="IPR057485">
    <property type="entry name" value="YbiO-like_TM1"/>
</dbReference>
<dbReference type="PANTHER" id="PTHR30460">
    <property type="entry name" value="MODERATE CONDUCTANCE MECHANOSENSITIVE CHANNEL YBIO"/>
    <property type="match status" value="1"/>
</dbReference>
<feature type="domain" description="Mechanosensitive ion channel transmembrane helices 2/3" evidence="12">
    <location>
        <begin position="507"/>
        <end position="547"/>
    </location>
</feature>
<feature type="transmembrane region" description="Helical" evidence="8">
    <location>
        <begin position="281"/>
        <end position="303"/>
    </location>
</feature>
<dbReference type="InterPro" id="IPR049278">
    <property type="entry name" value="MS_channel_C"/>
</dbReference>
<keyword evidence="4 8" id="KW-0812">Transmembrane</keyword>
<evidence type="ECO:0000313" key="15">
    <source>
        <dbReference type="Proteomes" id="UP001320831"/>
    </source>
</evidence>
<evidence type="ECO:0000256" key="7">
    <source>
        <dbReference type="SAM" id="MobiDB-lite"/>
    </source>
</evidence>
<keyword evidence="9" id="KW-0732">Signal</keyword>
<accession>A0ABT2LXM0</accession>
<evidence type="ECO:0000313" key="14">
    <source>
        <dbReference type="EMBL" id="MCT7377944.1"/>
    </source>
</evidence>
<feature type="transmembrane region" description="Helical" evidence="8">
    <location>
        <begin position="499"/>
        <end position="522"/>
    </location>
</feature>
<dbReference type="SUPFAM" id="SSF82689">
    <property type="entry name" value="Mechanosensitive channel protein MscS (YggB), C-terminal domain"/>
    <property type="match status" value="1"/>
</dbReference>
<gene>
    <name evidence="14" type="ORF">N5A92_23275</name>
</gene>
<keyword evidence="6 8" id="KW-0472">Membrane</keyword>
<protein>
    <submittedName>
        <fullName evidence="14">Mechanosensitive ion channel</fullName>
    </submittedName>
</protein>
<evidence type="ECO:0000256" key="1">
    <source>
        <dbReference type="ARBA" id="ARBA00004651"/>
    </source>
</evidence>
<comment type="subcellular location">
    <subcellularLocation>
        <location evidence="1">Cell membrane</location>
        <topology evidence="1">Multi-pass membrane protein</topology>
    </subcellularLocation>
</comment>
<feature type="chain" id="PRO_5046231929" evidence="9">
    <location>
        <begin position="23"/>
        <end position="777"/>
    </location>
</feature>
<feature type="domain" description="Mechanosensitive ion channel MscS C-terminal" evidence="11">
    <location>
        <begin position="622"/>
        <end position="706"/>
    </location>
</feature>
<dbReference type="InterPro" id="IPR010920">
    <property type="entry name" value="LSM_dom_sf"/>
</dbReference>
<name>A0ABT2LXM0_9HYPH</name>
<feature type="signal peptide" evidence="9">
    <location>
        <begin position="1"/>
        <end position="22"/>
    </location>
</feature>
<feature type="transmembrane region" description="Helical" evidence="8">
    <location>
        <begin position="180"/>
        <end position="202"/>
    </location>
</feature>
<feature type="transmembrane region" description="Helical" evidence="8">
    <location>
        <begin position="409"/>
        <end position="433"/>
    </location>
</feature>
<reference evidence="14 15" key="1">
    <citation type="submission" date="2022-09" db="EMBL/GenBank/DDBJ databases">
        <title>Chelativorans salina sp. nov., a novel slightly halophilic bacterium isolated from a saline lake sediment enrichment.</title>
        <authorList>
            <person name="Gao L."/>
            <person name="Fang B.-Z."/>
            <person name="Li W.-J."/>
        </authorList>
    </citation>
    <scope>NUCLEOTIDE SEQUENCE [LARGE SCALE GENOMIC DNA]</scope>
    <source>
        <strain evidence="14 15">EGI FJ00035</strain>
    </source>
</reference>
<evidence type="ECO:0000256" key="4">
    <source>
        <dbReference type="ARBA" id="ARBA00022692"/>
    </source>
</evidence>
<comment type="caution">
    <text evidence="14">The sequence shown here is derived from an EMBL/GenBank/DDBJ whole genome shotgun (WGS) entry which is preliminary data.</text>
</comment>
<dbReference type="SUPFAM" id="SSF50182">
    <property type="entry name" value="Sm-like ribonucleoproteins"/>
    <property type="match status" value="1"/>
</dbReference>
<evidence type="ECO:0000256" key="9">
    <source>
        <dbReference type="SAM" id="SignalP"/>
    </source>
</evidence>
<evidence type="ECO:0000259" key="13">
    <source>
        <dbReference type="Pfam" id="PF25392"/>
    </source>
</evidence>
<evidence type="ECO:0000259" key="11">
    <source>
        <dbReference type="Pfam" id="PF21082"/>
    </source>
</evidence>
<feature type="transmembrane region" description="Helical" evidence="8">
    <location>
        <begin position="256"/>
        <end position="275"/>
    </location>
</feature>
<dbReference type="Pfam" id="PF21088">
    <property type="entry name" value="MS_channel_1st"/>
    <property type="match status" value="1"/>
</dbReference>
<feature type="domain" description="Moderate conductance mechanosensitive channel YbiO-like transmembrane helix 1" evidence="13">
    <location>
        <begin position="366"/>
        <end position="444"/>
    </location>
</feature>
<feature type="transmembrane region" description="Helical" evidence="8">
    <location>
        <begin position="123"/>
        <end position="144"/>
    </location>
</feature>
<dbReference type="Pfam" id="PF25392">
    <property type="entry name" value="MS_channel_TM1"/>
    <property type="match status" value="1"/>
</dbReference>
<dbReference type="RefSeq" id="WP_260906688.1">
    <property type="nucleotide sequence ID" value="NZ_JAOCZP010000010.1"/>
</dbReference>
<keyword evidence="5 8" id="KW-1133">Transmembrane helix</keyword>
<dbReference type="InterPro" id="IPR006685">
    <property type="entry name" value="MscS_channel_2nd"/>
</dbReference>
<dbReference type="Pfam" id="PF00924">
    <property type="entry name" value="MS_channel_2nd"/>
    <property type="match status" value="1"/>
</dbReference>
<keyword evidence="15" id="KW-1185">Reference proteome</keyword>
<dbReference type="PANTHER" id="PTHR30460:SF0">
    <property type="entry name" value="MODERATE CONDUCTANCE MECHANOSENSITIVE CHANNEL YBIO"/>
    <property type="match status" value="1"/>
</dbReference>
<dbReference type="InterPro" id="IPR045276">
    <property type="entry name" value="YbiO_bact"/>
</dbReference>
<dbReference type="Gene3D" id="1.10.287.1260">
    <property type="match status" value="1"/>
</dbReference>
<dbReference type="Gene3D" id="2.30.30.60">
    <property type="match status" value="1"/>
</dbReference>
<dbReference type="Gene3D" id="3.30.70.100">
    <property type="match status" value="1"/>
</dbReference>
<feature type="region of interest" description="Disordered" evidence="7">
    <location>
        <begin position="731"/>
        <end position="777"/>
    </location>
</feature>
<feature type="transmembrane region" description="Helical" evidence="8">
    <location>
        <begin position="323"/>
        <end position="354"/>
    </location>
</feature>
<organism evidence="14 15">
    <name type="scientific">Chelativorans salis</name>
    <dbReference type="NCBI Taxonomy" id="2978478"/>
    <lineage>
        <taxon>Bacteria</taxon>
        <taxon>Pseudomonadati</taxon>
        <taxon>Pseudomonadota</taxon>
        <taxon>Alphaproteobacteria</taxon>
        <taxon>Hyphomicrobiales</taxon>
        <taxon>Phyllobacteriaceae</taxon>
        <taxon>Chelativorans</taxon>
    </lineage>
</organism>
<feature type="domain" description="Mechanosensitive ion channel MscS" evidence="10">
    <location>
        <begin position="549"/>
        <end position="611"/>
    </location>
</feature>
<evidence type="ECO:0000256" key="2">
    <source>
        <dbReference type="ARBA" id="ARBA00008017"/>
    </source>
</evidence>
<dbReference type="Proteomes" id="UP001320831">
    <property type="component" value="Unassembled WGS sequence"/>
</dbReference>
<evidence type="ECO:0000256" key="8">
    <source>
        <dbReference type="SAM" id="Phobius"/>
    </source>
</evidence>
<evidence type="ECO:0000256" key="6">
    <source>
        <dbReference type="ARBA" id="ARBA00023136"/>
    </source>
</evidence>
<keyword evidence="3" id="KW-1003">Cell membrane</keyword>
<comment type="similarity">
    <text evidence="2">Belongs to the MscS (TC 1.A.23) family.</text>
</comment>
<feature type="compositionally biased region" description="Polar residues" evidence="7">
    <location>
        <begin position="733"/>
        <end position="744"/>
    </location>
</feature>
<feature type="transmembrane region" description="Helical" evidence="8">
    <location>
        <begin position="214"/>
        <end position="235"/>
    </location>
</feature>
<evidence type="ECO:0000259" key="10">
    <source>
        <dbReference type="Pfam" id="PF00924"/>
    </source>
</evidence>
<evidence type="ECO:0000256" key="5">
    <source>
        <dbReference type="ARBA" id="ARBA00022989"/>
    </source>
</evidence>
<dbReference type="EMBL" id="JAOCZP010000010">
    <property type="protein sequence ID" value="MCT7377944.1"/>
    <property type="molecule type" value="Genomic_DNA"/>
</dbReference>
<evidence type="ECO:0000259" key="12">
    <source>
        <dbReference type="Pfam" id="PF21088"/>
    </source>
</evidence>
<dbReference type="Pfam" id="PF21082">
    <property type="entry name" value="MS_channel_3rd"/>
    <property type="match status" value="1"/>
</dbReference>
<sequence>MPTFLRHVLLPFLGFLLFTASAVSQTEAPTGQEPTGSDPQPGYEAIADILEDEAARNALIAELRRLAAGEASSAAPEAQDVSLARQIADVTSNAAEGVVTQISAAYDRIRDLNSISSQRMANLARAAFDLGIVIVVVIGILWLARMLASSVYQRVSNWVLAPGGPNPWLKRSLAAFGCSLLDLVTVAIGWVVGYAVALFVLGNETGRMDASQSLFINAFLVIETAKVVVRLFFATRYEGLRLLPVKGEDAAYWNTWLTRLTTFVGYGILVVVQIVNINLGTALGSAVAAFVYGVALILAIVLIRQNREPVRARLETMAGRSWVGFAGILLGTLARIWHIIMIAYVSLLALLLLIEPDTALSFMVAATVQTVVAITAGILLSTLIDKAIAYGIRLKPEMRARFPMLEERLNAFVPTTLKVVRIAIALVVAAIVLDAWQVFDFFAWLSSDRGLQVIGTMVTIAFVLAAAFAIWLIVSSWIEYRLNRDTDCMVAASRARQHTLLAIFRNAFTIALVVMALMITLSELGLDIGPLLAGAGVLGLAIGFGAQKLVQDVITGVFIQLENAMYTGDVVTAGDITGVVEKLTVRSVGIRDLSGTYHLIPFSSVDTVSNFMRGFSYHVGEYGVAYRENIDEVIEVMQQAFEELRANPEYANSIIDDLEVHGVTEFADSSVNLRIRIKTLPGQQWAVGRAYNAIIKKHFDAAGIEIPFPHVTLYFGEDKKGSAPAAPIKIIQPLSTDVDGSTNDAGPKRPRRAKPSKRKPSQSAQDGQPDIPSEDEL</sequence>
<feature type="transmembrane region" description="Helical" evidence="8">
    <location>
        <begin position="360"/>
        <end position="388"/>
    </location>
</feature>
<dbReference type="InterPro" id="IPR011014">
    <property type="entry name" value="MscS_channel_TM-2"/>
</dbReference>
<proteinExistence type="inferred from homology"/>
<feature type="transmembrane region" description="Helical" evidence="8">
    <location>
        <begin position="528"/>
        <end position="546"/>
    </location>
</feature>
<feature type="transmembrane region" description="Helical" evidence="8">
    <location>
        <begin position="453"/>
        <end position="478"/>
    </location>
</feature>
<evidence type="ECO:0000256" key="3">
    <source>
        <dbReference type="ARBA" id="ARBA00022475"/>
    </source>
</evidence>